<accession>A0ABQ8JU72</accession>
<name>A0ABQ8JU72_DERPT</name>
<dbReference type="EMBL" id="NJHN03000017">
    <property type="protein sequence ID" value="KAH9425846.1"/>
    <property type="molecule type" value="Genomic_DNA"/>
</dbReference>
<evidence type="ECO:0000313" key="2">
    <source>
        <dbReference type="Proteomes" id="UP000887458"/>
    </source>
</evidence>
<reference evidence="1 2" key="2">
    <citation type="journal article" date="2022" name="Mol. Biol. Evol.">
        <title>Comparative Genomics Reveals Insights into the Divergent Evolution of Astigmatic Mites and Household Pest Adaptations.</title>
        <authorList>
            <person name="Xiong Q."/>
            <person name="Wan A.T."/>
            <person name="Liu X."/>
            <person name="Fung C.S."/>
            <person name="Xiao X."/>
            <person name="Malainual N."/>
            <person name="Hou J."/>
            <person name="Wang L."/>
            <person name="Wang M."/>
            <person name="Yang K.Y."/>
            <person name="Cui Y."/>
            <person name="Leung E.L."/>
            <person name="Nong W."/>
            <person name="Shin S.K."/>
            <person name="Au S.W."/>
            <person name="Jeong K.Y."/>
            <person name="Chew F.T."/>
            <person name="Hui J.H."/>
            <person name="Leung T.F."/>
            <person name="Tungtrongchitr A."/>
            <person name="Zhong N."/>
            <person name="Liu Z."/>
            <person name="Tsui S.K."/>
        </authorList>
    </citation>
    <scope>NUCLEOTIDE SEQUENCE [LARGE SCALE GENOMIC DNA]</scope>
    <source>
        <strain evidence="1">Derp</strain>
    </source>
</reference>
<evidence type="ECO:0000313" key="1">
    <source>
        <dbReference type="EMBL" id="KAH9425846.1"/>
    </source>
</evidence>
<keyword evidence="2" id="KW-1185">Reference proteome</keyword>
<protein>
    <submittedName>
        <fullName evidence="1">Uncharacterized protein</fullName>
    </submittedName>
</protein>
<proteinExistence type="predicted"/>
<dbReference type="Proteomes" id="UP000887458">
    <property type="component" value="Unassembled WGS sequence"/>
</dbReference>
<comment type="caution">
    <text evidence="1">The sequence shown here is derived from an EMBL/GenBank/DDBJ whole genome shotgun (WGS) entry which is preliminary data.</text>
</comment>
<reference evidence="1 2" key="1">
    <citation type="journal article" date="2018" name="J. Allergy Clin. Immunol.">
        <title>High-quality assembly of Dermatophagoides pteronyssinus genome and transcriptome reveals a wide range of novel allergens.</title>
        <authorList>
            <person name="Liu X.Y."/>
            <person name="Yang K.Y."/>
            <person name="Wang M.Q."/>
            <person name="Kwok J.S."/>
            <person name="Zeng X."/>
            <person name="Yang Z."/>
            <person name="Xiao X.J."/>
            <person name="Lau C.P."/>
            <person name="Li Y."/>
            <person name="Huang Z.M."/>
            <person name="Ba J.G."/>
            <person name="Yim A.K."/>
            <person name="Ouyang C.Y."/>
            <person name="Ngai S.M."/>
            <person name="Chan T.F."/>
            <person name="Leung E.L."/>
            <person name="Liu L."/>
            <person name="Liu Z.G."/>
            <person name="Tsui S.K."/>
        </authorList>
    </citation>
    <scope>NUCLEOTIDE SEQUENCE [LARGE SCALE GENOMIC DNA]</scope>
    <source>
        <strain evidence="1">Derp</strain>
    </source>
</reference>
<organism evidence="1 2">
    <name type="scientific">Dermatophagoides pteronyssinus</name>
    <name type="common">European house dust mite</name>
    <dbReference type="NCBI Taxonomy" id="6956"/>
    <lineage>
        <taxon>Eukaryota</taxon>
        <taxon>Metazoa</taxon>
        <taxon>Ecdysozoa</taxon>
        <taxon>Arthropoda</taxon>
        <taxon>Chelicerata</taxon>
        <taxon>Arachnida</taxon>
        <taxon>Acari</taxon>
        <taxon>Acariformes</taxon>
        <taxon>Sarcoptiformes</taxon>
        <taxon>Astigmata</taxon>
        <taxon>Psoroptidia</taxon>
        <taxon>Analgoidea</taxon>
        <taxon>Pyroglyphidae</taxon>
        <taxon>Dermatophagoidinae</taxon>
        <taxon>Dermatophagoides</taxon>
    </lineage>
</organism>
<sequence>MAIQKQKKNCEKHFISFRTHSFISQQQILQNQPYGLRYEYSGRRRHTKCEEKRSKKMFPLI</sequence>
<gene>
    <name evidence="1" type="ORF">DERP_005065</name>
</gene>